<dbReference type="EMBL" id="JAHRIQ010069850">
    <property type="protein sequence ID" value="MEQ2243304.1"/>
    <property type="molecule type" value="Genomic_DNA"/>
</dbReference>
<sequence>MEAPFIVTVNKTISGRSSRVLRKISFQGSAYQRSWKVLNYCEDPPQSETLPSPHLHPTTALCLSLNPHYTLWINFPLCWMAGTCSVDFRCTGGRFIARSVFVCGGIPRFYSAQEMIPPGRAHPSILCPSTLSNGPGKHDLLPNHTGGST</sequence>
<gene>
    <name evidence="1" type="ORF">ILYODFUR_005698</name>
</gene>
<protein>
    <submittedName>
        <fullName evidence="1">Uncharacterized protein</fullName>
    </submittedName>
</protein>
<reference evidence="1 2" key="1">
    <citation type="submission" date="2021-06" db="EMBL/GenBank/DDBJ databases">
        <authorList>
            <person name="Palmer J.M."/>
        </authorList>
    </citation>
    <scope>NUCLEOTIDE SEQUENCE [LARGE SCALE GENOMIC DNA]</scope>
    <source>
        <strain evidence="2">if_2019</strain>
        <tissue evidence="1">Muscle</tissue>
    </source>
</reference>
<proteinExistence type="predicted"/>
<accession>A0ABV0UDM4</accession>
<name>A0ABV0UDM4_9TELE</name>
<dbReference type="Proteomes" id="UP001482620">
    <property type="component" value="Unassembled WGS sequence"/>
</dbReference>
<evidence type="ECO:0000313" key="2">
    <source>
        <dbReference type="Proteomes" id="UP001482620"/>
    </source>
</evidence>
<evidence type="ECO:0000313" key="1">
    <source>
        <dbReference type="EMBL" id="MEQ2243304.1"/>
    </source>
</evidence>
<organism evidence="1 2">
    <name type="scientific">Ilyodon furcidens</name>
    <name type="common">goldbreast splitfin</name>
    <dbReference type="NCBI Taxonomy" id="33524"/>
    <lineage>
        <taxon>Eukaryota</taxon>
        <taxon>Metazoa</taxon>
        <taxon>Chordata</taxon>
        <taxon>Craniata</taxon>
        <taxon>Vertebrata</taxon>
        <taxon>Euteleostomi</taxon>
        <taxon>Actinopterygii</taxon>
        <taxon>Neopterygii</taxon>
        <taxon>Teleostei</taxon>
        <taxon>Neoteleostei</taxon>
        <taxon>Acanthomorphata</taxon>
        <taxon>Ovalentaria</taxon>
        <taxon>Atherinomorphae</taxon>
        <taxon>Cyprinodontiformes</taxon>
        <taxon>Goodeidae</taxon>
        <taxon>Ilyodon</taxon>
    </lineage>
</organism>
<comment type="caution">
    <text evidence="1">The sequence shown here is derived from an EMBL/GenBank/DDBJ whole genome shotgun (WGS) entry which is preliminary data.</text>
</comment>
<keyword evidence="2" id="KW-1185">Reference proteome</keyword>